<dbReference type="Pfam" id="PF01425">
    <property type="entry name" value="Amidase"/>
    <property type="match status" value="1"/>
</dbReference>
<dbReference type="PROSITE" id="PS00571">
    <property type="entry name" value="AMIDASES"/>
    <property type="match status" value="1"/>
</dbReference>
<dbReference type="SUPFAM" id="SSF75304">
    <property type="entry name" value="Amidase signature (AS) enzymes"/>
    <property type="match status" value="1"/>
</dbReference>
<sequence length="456" mass="45962">MTDLDALTLVGAAHAIRTGERTSTELTEHFLARIEETEPAVHAWTTVDADGARAAARAADAAVAAGAPLGALHGVPLGVKDIVDTAGLRTTYGSPRWLDHVPDRDATAVARLRAAGAVVLGKHATHELAWGGRTDSARLGPTHNPHRRDHIPGGSSGGSAAAVAVGSCLGAIGTDTAGSVRIPAALSGCVGYKPGRGRVSLAGVMPLAPSLDHVGALARTVEDAAAIVAAIAGPDPADARTEALAPEDDPELDVRGLDVAFLTGWPTHPLDAGVAAAYAETRRRAVDAGLRVGDREVAGEAGAAEALLTRILAEAGARHRPTYAERPDLFGADLAELLALPAPTPRELAAAEATIARTSAQLFGLFADHDVLVLPTVAVPAPPIGATTVAVGGEHQPVEIALTRLTSPFNAAGLPVVSIPAGTVDGLPVGVQVVAGPGADRRALAVAAAIEAGALD</sequence>
<feature type="domain" description="Amidase" evidence="1">
    <location>
        <begin position="25"/>
        <end position="443"/>
    </location>
</feature>
<protein>
    <submittedName>
        <fullName evidence="2">Aspartyl-tRNA(Asn)/glutamyl-tRNA(Gln) amidotransferase subunit A</fullName>
        <ecNumber evidence="2">6.3.5.6</ecNumber>
        <ecNumber evidence="2">6.3.5.7</ecNumber>
    </submittedName>
</protein>
<dbReference type="InterPro" id="IPR023631">
    <property type="entry name" value="Amidase_dom"/>
</dbReference>
<accession>A0A7W4VVV0</accession>
<dbReference type="InterPro" id="IPR036928">
    <property type="entry name" value="AS_sf"/>
</dbReference>
<dbReference type="PANTHER" id="PTHR11895:SF176">
    <property type="entry name" value="AMIDASE AMID-RELATED"/>
    <property type="match status" value="1"/>
</dbReference>
<evidence type="ECO:0000313" key="2">
    <source>
        <dbReference type="EMBL" id="MBB3042697.1"/>
    </source>
</evidence>
<evidence type="ECO:0000259" key="1">
    <source>
        <dbReference type="Pfam" id="PF01425"/>
    </source>
</evidence>
<keyword evidence="2" id="KW-0436">Ligase</keyword>
<dbReference type="GO" id="GO:0016740">
    <property type="term" value="F:transferase activity"/>
    <property type="evidence" value="ECO:0007669"/>
    <property type="project" value="UniProtKB-KW"/>
</dbReference>
<organism evidence="2 3">
    <name type="scientific">Nocardioides soli</name>
    <dbReference type="NCBI Taxonomy" id="1036020"/>
    <lineage>
        <taxon>Bacteria</taxon>
        <taxon>Bacillati</taxon>
        <taxon>Actinomycetota</taxon>
        <taxon>Actinomycetes</taxon>
        <taxon>Propionibacteriales</taxon>
        <taxon>Nocardioidaceae</taxon>
        <taxon>Nocardioides</taxon>
    </lineage>
</organism>
<proteinExistence type="predicted"/>
<dbReference type="EC" id="6.3.5.6" evidence="2"/>
<evidence type="ECO:0000313" key="3">
    <source>
        <dbReference type="Proteomes" id="UP000589626"/>
    </source>
</evidence>
<dbReference type="InterPro" id="IPR000120">
    <property type="entry name" value="Amidase"/>
</dbReference>
<dbReference type="AlphaFoldDB" id="A0A7W4VVV0"/>
<keyword evidence="3" id="KW-1185">Reference proteome</keyword>
<gene>
    <name evidence="2" type="ORF">FHU40_002515</name>
</gene>
<dbReference type="Proteomes" id="UP000589626">
    <property type="component" value="Unassembled WGS sequence"/>
</dbReference>
<comment type="caution">
    <text evidence="2">The sequence shown here is derived from an EMBL/GenBank/DDBJ whole genome shotgun (WGS) entry which is preliminary data.</text>
</comment>
<dbReference type="Gene3D" id="3.90.1300.10">
    <property type="entry name" value="Amidase signature (AS) domain"/>
    <property type="match status" value="1"/>
</dbReference>
<reference evidence="2 3" key="1">
    <citation type="submission" date="2020-08" db="EMBL/GenBank/DDBJ databases">
        <title>Sequencing the genomes of 1000 actinobacteria strains.</title>
        <authorList>
            <person name="Klenk H.-P."/>
        </authorList>
    </citation>
    <scope>NUCLEOTIDE SEQUENCE [LARGE SCALE GENOMIC DNA]</scope>
    <source>
        <strain evidence="2 3">DSM 105498</strain>
    </source>
</reference>
<dbReference type="RefSeq" id="WP_183592641.1">
    <property type="nucleotide sequence ID" value="NZ_JACHWR010000002.1"/>
</dbReference>
<keyword evidence="2" id="KW-0808">Transferase</keyword>
<name>A0A7W4VVV0_9ACTN</name>
<dbReference type="EMBL" id="JACHWR010000002">
    <property type="protein sequence ID" value="MBB3042697.1"/>
    <property type="molecule type" value="Genomic_DNA"/>
</dbReference>
<dbReference type="EC" id="6.3.5.7" evidence="2"/>
<dbReference type="PANTHER" id="PTHR11895">
    <property type="entry name" value="TRANSAMIDASE"/>
    <property type="match status" value="1"/>
</dbReference>
<dbReference type="GO" id="GO:0050567">
    <property type="term" value="F:glutaminyl-tRNA synthase (glutamine-hydrolyzing) activity"/>
    <property type="evidence" value="ECO:0007669"/>
    <property type="project" value="UniProtKB-EC"/>
</dbReference>
<dbReference type="InterPro" id="IPR020556">
    <property type="entry name" value="Amidase_CS"/>
</dbReference>
<dbReference type="GO" id="GO:0050566">
    <property type="term" value="F:asparaginyl-tRNA synthase (glutamine-hydrolyzing) activity"/>
    <property type="evidence" value="ECO:0007669"/>
    <property type="project" value="UniProtKB-EC"/>
</dbReference>